<proteinExistence type="inferred from homology"/>
<dbReference type="Pfam" id="PF09594">
    <property type="entry name" value="GT87"/>
    <property type="match status" value="1"/>
</dbReference>
<dbReference type="InterPro" id="IPR018584">
    <property type="entry name" value="GT87"/>
</dbReference>
<protein>
    <submittedName>
        <fullName evidence="9">DUF2029 domain-containing protein</fullName>
    </submittedName>
</protein>
<dbReference type="EMBL" id="RQFK01000023">
    <property type="protein sequence ID" value="TGK83018.1"/>
    <property type="molecule type" value="Genomic_DNA"/>
</dbReference>
<feature type="transmembrane region" description="Helical" evidence="8">
    <location>
        <begin position="219"/>
        <end position="238"/>
    </location>
</feature>
<feature type="transmembrane region" description="Helical" evidence="8">
    <location>
        <begin position="374"/>
        <end position="392"/>
    </location>
</feature>
<dbReference type="GO" id="GO:0016758">
    <property type="term" value="F:hexosyltransferase activity"/>
    <property type="evidence" value="ECO:0007669"/>
    <property type="project" value="InterPro"/>
</dbReference>
<sequence length="430" mass="49982">MWKFLESLEKSGKWVLTAMVLILLALSISRSKQKSDFLDYYHAAERWGTGENLYRFDVALELQTKIKTVEDLFQPENLHLLTALQNETATYIYPPLFSFLLIPFTYLSENGAALVFEILSIFSLVLILYLIFQNKEITKSKPKFPYSILILSLVFNFRFLESHVQNNQVGLLLILLVLVSLLVRSHLLSGILLALAVSIKITPLVFLFVFVYEKKYIRILWFVLGMVLWNALPLLYNWDYTIQMTNEWLTEILGNAFSNPLLRSWKNNQSLSSTLAKYFVSGADMINQPTYGMPFFQLSLFSLKIIQLVFVIMFGIPLLLLWRKENKKWEIISLLFLISALFSGISWIHSFIICLVPIYFILNQIIDIPNDPKKLYALVFILSLPILTHRTFVGSKIEATLSMFSILFYTTSLLYFYIVRFALRETENRN</sequence>
<evidence type="ECO:0000256" key="6">
    <source>
        <dbReference type="ARBA" id="ARBA00023136"/>
    </source>
</evidence>
<feature type="transmembrane region" description="Helical" evidence="8">
    <location>
        <begin position="404"/>
        <end position="423"/>
    </location>
</feature>
<evidence type="ECO:0000256" key="4">
    <source>
        <dbReference type="ARBA" id="ARBA00022692"/>
    </source>
</evidence>
<dbReference type="RefSeq" id="WP_135600928.1">
    <property type="nucleotide sequence ID" value="NZ_RQFK01000023.1"/>
</dbReference>
<keyword evidence="4 8" id="KW-0812">Transmembrane</keyword>
<evidence type="ECO:0000256" key="7">
    <source>
        <dbReference type="ARBA" id="ARBA00024033"/>
    </source>
</evidence>
<evidence type="ECO:0000256" key="3">
    <source>
        <dbReference type="ARBA" id="ARBA00022679"/>
    </source>
</evidence>
<evidence type="ECO:0000313" key="9">
    <source>
        <dbReference type="EMBL" id="TGK83018.1"/>
    </source>
</evidence>
<evidence type="ECO:0000313" key="10">
    <source>
        <dbReference type="Proteomes" id="UP000298009"/>
    </source>
</evidence>
<keyword evidence="5 8" id="KW-1133">Transmembrane helix</keyword>
<dbReference type="Proteomes" id="UP000298009">
    <property type="component" value="Unassembled WGS sequence"/>
</dbReference>
<feature type="transmembrane region" description="Helical" evidence="8">
    <location>
        <begin position="334"/>
        <end position="362"/>
    </location>
</feature>
<keyword evidence="6 8" id="KW-0472">Membrane</keyword>
<feature type="transmembrane region" description="Helical" evidence="8">
    <location>
        <begin position="191"/>
        <end position="212"/>
    </location>
</feature>
<accession>A0A4V3JK16</accession>
<organism evidence="9 10">
    <name type="scientific">Leptospira noumeaensis</name>
    <dbReference type="NCBI Taxonomy" id="2484964"/>
    <lineage>
        <taxon>Bacteria</taxon>
        <taxon>Pseudomonadati</taxon>
        <taxon>Spirochaetota</taxon>
        <taxon>Spirochaetia</taxon>
        <taxon>Leptospirales</taxon>
        <taxon>Leptospiraceae</taxon>
        <taxon>Leptospira</taxon>
    </lineage>
</organism>
<feature type="transmembrane region" description="Helical" evidence="8">
    <location>
        <begin position="144"/>
        <end position="160"/>
    </location>
</feature>
<evidence type="ECO:0000256" key="5">
    <source>
        <dbReference type="ARBA" id="ARBA00022989"/>
    </source>
</evidence>
<comment type="similarity">
    <text evidence="7">Belongs to the glycosyltransferase 87 family.</text>
</comment>
<keyword evidence="10" id="KW-1185">Reference proteome</keyword>
<dbReference type="GO" id="GO:0005886">
    <property type="term" value="C:plasma membrane"/>
    <property type="evidence" value="ECO:0007669"/>
    <property type="project" value="UniProtKB-SubCell"/>
</dbReference>
<keyword evidence="2" id="KW-1003">Cell membrane</keyword>
<comment type="subcellular location">
    <subcellularLocation>
        <location evidence="1">Cell membrane</location>
        <topology evidence="1">Multi-pass membrane protein</topology>
    </subcellularLocation>
</comment>
<name>A0A4V3JK16_9LEPT</name>
<keyword evidence="3" id="KW-0808">Transferase</keyword>
<feature type="transmembrane region" description="Helical" evidence="8">
    <location>
        <begin position="114"/>
        <end position="132"/>
    </location>
</feature>
<evidence type="ECO:0000256" key="1">
    <source>
        <dbReference type="ARBA" id="ARBA00004651"/>
    </source>
</evidence>
<evidence type="ECO:0000256" key="2">
    <source>
        <dbReference type="ARBA" id="ARBA00022475"/>
    </source>
</evidence>
<reference evidence="9" key="1">
    <citation type="journal article" date="2019" name="PLoS Negl. Trop. Dis.">
        <title>Revisiting the worldwide diversity of Leptospira species in the environment.</title>
        <authorList>
            <person name="Vincent A.T."/>
            <person name="Schiettekatte O."/>
            <person name="Bourhy P."/>
            <person name="Veyrier F.J."/>
            <person name="Picardeau M."/>
        </authorList>
    </citation>
    <scope>NUCLEOTIDE SEQUENCE [LARGE SCALE GENOMIC DNA]</scope>
    <source>
        <strain evidence="9">201800287</strain>
    </source>
</reference>
<dbReference type="AlphaFoldDB" id="A0A4V3JK16"/>
<dbReference type="OrthoDB" id="344834at2"/>
<feature type="transmembrane region" description="Helical" evidence="8">
    <location>
        <begin position="169"/>
        <end position="185"/>
    </location>
</feature>
<feature type="transmembrane region" description="Helical" evidence="8">
    <location>
        <begin position="301"/>
        <end position="322"/>
    </location>
</feature>
<evidence type="ECO:0000256" key="8">
    <source>
        <dbReference type="SAM" id="Phobius"/>
    </source>
</evidence>
<gene>
    <name evidence="9" type="ORF">EHQ24_06810</name>
</gene>
<comment type="caution">
    <text evidence="9">The sequence shown here is derived from an EMBL/GenBank/DDBJ whole genome shotgun (WGS) entry which is preliminary data.</text>
</comment>